<reference evidence="2" key="1">
    <citation type="journal article" date="2020" name="Mol. Plant Microbe Interact.">
        <title>Genome Sequence of the Biocontrol Agent Coniothyrium minitans strain Conio (IMI 134523).</title>
        <authorList>
            <person name="Patel D."/>
            <person name="Shittu T.A."/>
            <person name="Baroncelli R."/>
            <person name="Muthumeenakshi S."/>
            <person name="Osborne T.H."/>
            <person name="Janganan T.K."/>
            <person name="Sreenivasaprasad S."/>
        </authorList>
    </citation>
    <scope>NUCLEOTIDE SEQUENCE</scope>
    <source>
        <strain evidence="2">Conio</strain>
    </source>
</reference>
<dbReference type="EMBL" id="WJXW01000002">
    <property type="protein sequence ID" value="KAF9739788.1"/>
    <property type="molecule type" value="Genomic_DNA"/>
</dbReference>
<protein>
    <submittedName>
        <fullName evidence="2">Uncharacterized protein</fullName>
    </submittedName>
</protein>
<evidence type="ECO:0000256" key="1">
    <source>
        <dbReference type="SAM" id="MobiDB-lite"/>
    </source>
</evidence>
<feature type="compositionally biased region" description="Acidic residues" evidence="1">
    <location>
        <begin position="36"/>
        <end position="50"/>
    </location>
</feature>
<evidence type="ECO:0000313" key="3">
    <source>
        <dbReference type="Proteomes" id="UP000756921"/>
    </source>
</evidence>
<sequence length="412" mass="45514">MPHQFSNTSPQQQNPYKVEPFFIEINLTPPSSPELSDPDSDLDSDDEIDDFSLYGSGTSSASGPCASSQTSLESTSPAVEALKPLSVLGRLLNDNSDAKGATKKLARESVIDHIHHNAASLADVKLLIPDYNYDKGFIKKLVSALGYHCAAGRISDADKEAIFTNILIHGGDQSDVYNCLHARINHFQKTLKHLQYTQRNRTSRELQENQKREQTIKKRIQEFPAHLRVPADNPEFLPTGATAVAEIYAKLLGLSWDDVRSFTPPSWLTKQASSDTVDILGSRFASSVPLFPPFNKDSALRPMVNIPSKEAHGSMHAFEPVEWLATKQETCYARLGKKRTVDGGGTIDRDLCPPIRAKLLSASRMVKMPPSDSMPGAFRNSMDGEMVRVMMPQPGFVLRADRGKLNFHALDP</sequence>
<dbReference type="AlphaFoldDB" id="A0A9P6GQP6"/>
<dbReference type="OrthoDB" id="3675680at2759"/>
<feature type="compositionally biased region" description="Polar residues" evidence="1">
    <location>
        <begin position="55"/>
        <end position="74"/>
    </location>
</feature>
<keyword evidence="3" id="KW-1185">Reference proteome</keyword>
<comment type="caution">
    <text evidence="2">The sequence shown here is derived from an EMBL/GenBank/DDBJ whole genome shotgun (WGS) entry which is preliminary data.</text>
</comment>
<feature type="region of interest" description="Disordered" evidence="1">
    <location>
        <begin position="1"/>
        <end position="20"/>
    </location>
</feature>
<feature type="compositionally biased region" description="Polar residues" evidence="1">
    <location>
        <begin position="1"/>
        <end position="15"/>
    </location>
</feature>
<organism evidence="2 3">
    <name type="scientific">Paraphaeosphaeria minitans</name>
    <dbReference type="NCBI Taxonomy" id="565426"/>
    <lineage>
        <taxon>Eukaryota</taxon>
        <taxon>Fungi</taxon>
        <taxon>Dikarya</taxon>
        <taxon>Ascomycota</taxon>
        <taxon>Pezizomycotina</taxon>
        <taxon>Dothideomycetes</taxon>
        <taxon>Pleosporomycetidae</taxon>
        <taxon>Pleosporales</taxon>
        <taxon>Massarineae</taxon>
        <taxon>Didymosphaeriaceae</taxon>
        <taxon>Paraphaeosphaeria</taxon>
    </lineage>
</organism>
<name>A0A9P6GQP6_9PLEO</name>
<feature type="region of interest" description="Disordered" evidence="1">
    <location>
        <begin position="27"/>
        <end position="74"/>
    </location>
</feature>
<gene>
    <name evidence="2" type="ORF">PMIN01_02422</name>
</gene>
<dbReference type="Proteomes" id="UP000756921">
    <property type="component" value="Unassembled WGS sequence"/>
</dbReference>
<evidence type="ECO:0000313" key="2">
    <source>
        <dbReference type="EMBL" id="KAF9739788.1"/>
    </source>
</evidence>
<proteinExistence type="predicted"/>
<accession>A0A9P6GQP6</accession>